<dbReference type="Proteomes" id="UP000694941">
    <property type="component" value="Unplaced"/>
</dbReference>
<dbReference type="GeneID" id="111087768"/>
<keyword evidence="1" id="KW-0732">Signal</keyword>
<organism evidence="2 3">
    <name type="scientific">Limulus polyphemus</name>
    <name type="common">Atlantic horseshoe crab</name>
    <dbReference type="NCBI Taxonomy" id="6850"/>
    <lineage>
        <taxon>Eukaryota</taxon>
        <taxon>Metazoa</taxon>
        <taxon>Ecdysozoa</taxon>
        <taxon>Arthropoda</taxon>
        <taxon>Chelicerata</taxon>
        <taxon>Merostomata</taxon>
        <taxon>Xiphosura</taxon>
        <taxon>Limulidae</taxon>
        <taxon>Limulus</taxon>
    </lineage>
</organism>
<gene>
    <name evidence="3" type="primary">LOC111087768</name>
</gene>
<protein>
    <submittedName>
        <fullName evidence="3">Uncharacterized protein LOC111087768</fullName>
    </submittedName>
</protein>
<dbReference type="PANTHER" id="PTHR20997:SF2">
    <property type="entry name" value="EG:BACR42I17.2 PROTEIN-RELATED"/>
    <property type="match status" value="1"/>
</dbReference>
<proteinExistence type="predicted"/>
<evidence type="ECO:0000256" key="1">
    <source>
        <dbReference type="SAM" id="SignalP"/>
    </source>
</evidence>
<evidence type="ECO:0000313" key="3">
    <source>
        <dbReference type="RefSeq" id="XP_022251307.1"/>
    </source>
</evidence>
<dbReference type="RefSeq" id="XP_022251307.1">
    <property type="nucleotide sequence ID" value="XM_022395599.1"/>
</dbReference>
<reference evidence="3" key="1">
    <citation type="submission" date="2025-08" db="UniProtKB">
        <authorList>
            <consortium name="RefSeq"/>
        </authorList>
    </citation>
    <scope>IDENTIFICATION</scope>
    <source>
        <tissue evidence="3">Muscle</tissue>
    </source>
</reference>
<dbReference type="Pfam" id="PF07165">
    <property type="entry name" value="DUF1397"/>
    <property type="match status" value="1"/>
</dbReference>
<feature type="signal peptide" evidence="1">
    <location>
        <begin position="1"/>
        <end position="19"/>
    </location>
</feature>
<feature type="chain" id="PRO_5047358921" evidence="1">
    <location>
        <begin position="20"/>
        <end position="246"/>
    </location>
</feature>
<dbReference type="InterPro" id="IPR009832">
    <property type="entry name" value="DUF1397"/>
</dbReference>
<name>A0ABM1T601_LIMPO</name>
<accession>A0ABM1T601</accession>
<evidence type="ECO:0000313" key="2">
    <source>
        <dbReference type="Proteomes" id="UP000694941"/>
    </source>
</evidence>
<keyword evidence="2" id="KW-1185">Reference proteome</keyword>
<sequence length="246" mass="26789">MHFLTVVLTGFLLVGFAACQLSRPLSFSPFQRCNRQEMAVMYQQVAQCTNGVTGSSNFNDELLNKTLSGDLQFMCSKLDEILSCSNYGHQMPCLTKPERDYLYTSSKAQYAGLQYLCGNNQANFRAFIQSGGLDCADDVDPRKTSACLLQVAGIFYGGNLALQFDERMCGLTRRSMGCVASLFGHCNSNVQNIISGMIQTIVSETPCSRSTAKYPSSSQPIASFLKALSSAGYQARASNGAPVILY</sequence>
<dbReference type="PANTHER" id="PTHR20997">
    <property type="entry name" value="EG:BACR42I17.2 PROTEIN-RELATED"/>
    <property type="match status" value="1"/>
</dbReference>